<protein>
    <recommendedName>
        <fullName evidence="3">Sulfatase N-terminal domain-containing protein</fullName>
    </recommendedName>
</protein>
<dbReference type="Proteomes" id="UP001225316">
    <property type="component" value="Unassembled WGS sequence"/>
</dbReference>
<evidence type="ECO:0000313" key="1">
    <source>
        <dbReference type="EMBL" id="MDQ8208408.1"/>
    </source>
</evidence>
<comment type="caution">
    <text evidence="1">The sequence shown here is derived from an EMBL/GenBank/DDBJ whole genome shotgun (WGS) entry which is preliminary data.</text>
</comment>
<reference evidence="1 2" key="1">
    <citation type="submission" date="2023-04" db="EMBL/GenBank/DDBJ databases">
        <title>A novel bacteria isolated from coastal sediment.</title>
        <authorList>
            <person name="Liu X.-J."/>
            <person name="Du Z.-J."/>
        </authorList>
    </citation>
    <scope>NUCLEOTIDE SEQUENCE [LARGE SCALE GENOMIC DNA]</scope>
    <source>
        <strain evidence="1 2">SDUM461003</strain>
    </source>
</reference>
<dbReference type="InterPro" id="IPR017850">
    <property type="entry name" value="Alkaline_phosphatase_core_sf"/>
</dbReference>
<dbReference type="SUPFAM" id="SSF53649">
    <property type="entry name" value="Alkaline phosphatase-like"/>
    <property type="match status" value="1"/>
</dbReference>
<keyword evidence="2" id="KW-1185">Reference proteome</keyword>
<gene>
    <name evidence="1" type="ORF">QEH52_12870</name>
</gene>
<accession>A0ABU1AW81</accession>
<organism evidence="1 2">
    <name type="scientific">Thalassobacterium maritimum</name>
    <dbReference type="NCBI Taxonomy" id="3041265"/>
    <lineage>
        <taxon>Bacteria</taxon>
        <taxon>Pseudomonadati</taxon>
        <taxon>Verrucomicrobiota</taxon>
        <taxon>Opitutia</taxon>
        <taxon>Puniceicoccales</taxon>
        <taxon>Coraliomargaritaceae</taxon>
        <taxon>Thalassobacterium</taxon>
    </lineage>
</organism>
<name>A0ABU1AW81_9BACT</name>
<sequence length="100" mass="11155">MPFISHDSSDMRYGITEGSWKLILPSRKKPAELYELSTDRAESNNLAASHPEKVASLTAKMNALIVNGRSTPGAPQANDTGYWKDLSWMRPEDFQSVSQQ</sequence>
<dbReference type="EMBL" id="JARXHW010000030">
    <property type="protein sequence ID" value="MDQ8208408.1"/>
    <property type="molecule type" value="Genomic_DNA"/>
</dbReference>
<dbReference type="Gene3D" id="3.30.1120.10">
    <property type="match status" value="1"/>
</dbReference>
<evidence type="ECO:0000313" key="2">
    <source>
        <dbReference type="Proteomes" id="UP001225316"/>
    </source>
</evidence>
<proteinExistence type="predicted"/>
<evidence type="ECO:0008006" key="3">
    <source>
        <dbReference type="Google" id="ProtNLM"/>
    </source>
</evidence>